<name>A0A5B0N5W8_PUCGR</name>
<feature type="compositionally biased region" description="Polar residues" evidence="1">
    <location>
        <begin position="110"/>
        <end position="119"/>
    </location>
</feature>
<dbReference type="EMBL" id="VSWC01000118">
    <property type="protein sequence ID" value="KAA1084066.1"/>
    <property type="molecule type" value="Genomic_DNA"/>
</dbReference>
<dbReference type="AlphaFoldDB" id="A0A5B0N5W8"/>
<feature type="region of interest" description="Disordered" evidence="1">
    <location>
        <begin position="74"/>
        <end position="126"/>
    </location>
</feature>
<dbReference type="Proteomes" id="UP000324748">
    <property type="component" value="Unassembled WGS sequence"/>
</dbReference>
<keyword evidence="3" id="KW-1185">Reference proteome</keyword>
<evidence type="ECO:0000256" key="1">
    <source>
        <dbReference type="SAM" id="MobiDB-lite"/>
    </source>
</evidence>
<protein>
    <submittedName>
        <fullName evidence="2">Uncharacterized protein</fullName>
    </submittedName>
</protein>
<sequence>MFPQFARGGALVGAIRHVELGLVKLGVPGPRKELKPPAALAVPRIGSSVSSQPGLLQPASIHLKAISSDGFSRTIKGDHLGPDTVSPTCDLLNNHRRAQSKPQGHGGKLSLSQNQSYPGPSSAHRK</sequence>
<reference evidence="2 3" key="1">
    <citation type="submission" date="2019-05" db="EMBL/GenBank/DDBJ databases">
        <title>Emergence of the Ug99 lineage of the wheat stem rust pathogen through somatic hybridization.</title>
        <authorList>
            <person name="Li F."/>
            <person name="Upadhyaya N.M."/>
            <person name="Sperschneider J."/>
            <person name="Matny O."/>
            <person name="Nguyen-Phuc H."/>
            <person name="Mago R."/>
            <person name="Raley C."/>
            <person name="Miller M.E."/>
            <person name="Silverstein K.A.T."/>
            <person name="Henningsen E."/>
            <person name="Hirsch C.D."/>
            <person name="Visser B."/>
            <person name="Pretorius Z.A."/>
            <person name="Steffenson B.J."/>
            <person name="Schwessinger B."/>
            <person name="Dodds P.N."/>
            <person name="Figueroa M."/>
        </authorList>
    </citation>
    <scope>NUCLEOTIDE SEQUENCE [LARGE SCALE GENOMIC DNA]</scope>
    <source>
        <strain evidence="2">21-0</strain>
    </source>
</reference>
<evidence type="ECO:0000313" key="2">
    <source>
        <dbReference type="EMBL" id="KAA1084066.1"/>
    </source>
</evidence>
<gene>
    <name evidence="2" type="ORF">PGT21_016291</name>
</gene>
<accession>A0A5B0N5W8</accession>
<organism evidence="2 3">
    <name type="scientific">Puccinia graminis f. sp. tritici</name>
    <dbReference type="NCBI Taxonomy" id="56615"/>
    <lineage>
        <taxon>Eukaryota</taxon>
        <taxon>Fungi</taxon>
        <taxon>Dikarya</taxon>
        <taxon>Basidiomycota</taxon>
        <taxon>Pucciniomycotina</taxon>
        <taxon>Pucciniomycetes</taxon>
        <taxon>Pucciniales</taxon>
        <taxon>Pucciniaceae</taxon>
        <taxon>Puccinia</taxon>
    </lineage>
</organism>
<comment type="caution">
    <text evidence="2">The sequence shown here is derived from an EMBL/GenBank/DDBJ whole genome shotgun (WGS) entry which is preliminary data.</text>
</comment>
<proteinExistence type="predicted"/>
<evidence type="ECO:0000313" key="3">
    <source>
        <dbReference type="Proteomes" id="UP000324748"/>
    </source>
</evidence>